<dbReference type="Pfam" id="PF25333">
    <property type="entry name" value="DUF2921_N"/>
    <property type="match status" value="2"/>
</dbReference>
<evidence type="ECO:0000313" key="4">
    <source>
        <dbReference type="Proteomes" id="UP000636709"/>
    </source>
</evidence>
<feature type="signal peptide" evidence="1">
    <location>
        <begin position="1"/>
        <end position="27"/>
    </location>
</feature>
<protein>
    <recommendedName>
        <fullName evidence="2">DUF2921 domain-containing protein</fullName>
    </recommendedName>
</protein>
<proteinExistence type="predicted"/>
<name>A0A835DSE9_9POAL</name>
<organism evidence="3 4">
    <name type="scientific">Digitaria exilis</name>
    <dbReference type="NCBI Taxonomy" id="1010633"/>
    <lineage>
        <taxon>Eukaryota</taxon>
        <taxon>Viridiplantae</taxon>
        <taxon>Streptophyta</taxon>
        <taxon>Embryophyta</taxon>
        <taxon>Tracheophyta</taxon>
        <taxon>Spermatophyta</taxon>
        <taxon>Magnoliopsida</taxon>
        <taxon>Liliopsida</taxon>
        <taxon>Poales</taxon>
        <taxon>Poaceae</taxon>
        <taxon>PACMAD clade</taxon>
        <taxon>Panicoideae</taxon>
        <taxon>Panicodae</taxon>
        <taxon>Paniceae</taxon>
        <taxon>Anthephorinae</taxon>
        <taxon>Digitaria</taxon>
    </lineage>
</organism>
<dbReference type="Proteomes" id="UP000636709">
    <property type="component" value="Unassembled WGS sequence"/>
</dbReference>
<dbReference type="EMBL" id="JACEFO010003289">
    <property type="protein sequence ID" value="KAF8642580.1"/>
    <property type="molecule type" value="Genomic_DNA"/>
</dbReference>
<evidence type="ECO:0000313" key="3">
    <source>
        <dbReference type="EMBL" id="KAF8642580.1"/>
    </source>
</evidence>
<sequence>MAATVKIVTSLLLNLALFLPCLPAAVSSNQSSSHPSIMSKGTIRDDHTRFSTNVERHCQSALSSAAELRYDPDEAGILKFKLSFMNGDWSQDAGQAPLLPSHGSYADAARPEFPEAVPLASFMLTDMDMAPWRGARTAFGVSGILSFTITRNCCCTYMGPRSSQYFELWPGIARLLVVFRGVYTETPPQTPGSGDGSGGERVLCMVGDAVLPVPCSNSAESPNRAKNHGDESNFKPPVVADGNILLVLRYPKTLTLTTRAVRGEMSSTSAKSDDAYFDTVRLVSQVAAEQVSDYQFQPDEAELDVVAGCDDHDGGDIEQQHLSSGAALCQIINQYAPYNYKQVMEVIPNMDCDGTYAFCSHVVGPFKTNRPDTTGATEDMAFTRSLIVMQGLKCQATVGTDGTPAARVAAVFRYVPPWEDQPTAANRTGLSGMTLSAEGVWTASTGRVCMVACLGIGDGSEEEGCRHRVTLFVRTAFRMTRRANIVGKITTMDGSHAPLLFQRRVNPRLESFPETPRMSYVYTKVEQARELLRRGERNGFRDGVVGRSLLGYPNIAGDEEDDLVSLSNLADNLSLRFQRVEKLPFVPEWIEEQSFELQILSVGTLVGRYLPNLRVVLLLVRGSDY</sequence>
<feature type="domain" description="DUF2921" evidence="2">
    <location>
        <begin position="54"/>
        <end position="280"/>
    </location>
</feature>
<comment type="caution">
    <text evidence="3">The sequence shown here is derived from an EMBL/GenBank/DDBJ whole genome shotgun (WGS) entry which is preliminary data.</text>
</comment>
<gene>
    <name evidence="3" type="ORF">HU200_067259</name>
</gene>
<evidence type="ECO:0000259" key="2">
    <source>
        <dbReference type="Pfam" id="PF25333"/>
    </source>
</evidence>
<dbReference type="PANTHER" id="PTHR33389">
    <property type="entry name" value="FAMILY PROTEIN, PUTATIVE (DUF2921)-RELATED"/>
    <property type="match status" value="1"/>
</dbReference>
<dbReference type="OrthoDB" id="596226at2759"/>
<accession>A0A835DSE9</accession>
<reference evidence="3" key="1">
    <citation type="submission" date="2020-07" db="EMBL/GenBank/DDBJ databases">
        <title>Genome sequence and genetic diversity analysis of an under-domesticated orphan crop, white fonio (Digitaria exilis).</title>
        <authorList>
            <person name="Bennetzen J.L."/>
            <person name="Chen S."/>
            <person name="Ma X."/>
            <person name="Wang X."/>
            <person name="Yssel A.E.J."/>
            <person name="Chaluvadi S.R."/>
            <person name="Johnson M."/>
            <person name="Gangashetty P."/>
            <person name="Hamidou F."/>
            <person name="Sanogo M.D."/>
            <person name="Zwaenepoel A."/>
            <person name="Wallace J."/>
            <person name="Van De Peer Y."/>
            <person name="Van Deynze A."/>
        </authorList>
    </citation>
    <scope>NUCLEOTIDE SEQUENCE</scope>
    <source>
        <tissue evidence="3">Leaves</tissue>
    </source>
</reference>
<dbReference type="AlphaFoldDB" id="A0A835DSE9"/>
<keyword evidence="4" id="KW-1185">Reference proteome</keyword>
<dbReference type="PANTHER" id="PTHR33389:SF16">
    <property type="entry name" value="BACTERIAL IG-LIKE DOMAIN-CONTAINING PROTEIN"/>
    <property type="match status" value="1"/>
</dbReference>
<keyword evidence="1" id="KW-0732">Signal</keyword>
<feature type="chain" id="PRO_5032966382" description="DUF2921 domain-containing protein" evidence="1">
    <location>
        <begin position="28"/>
        <end position="625"/>
    </location>
</feature>
<dbReference type="InterPro" id="IPR057425">
    <property type="entry name" value="DUF2921_N"/>
</dbReference>
<feature type="domain" description="DUF2921" evidence="2">
    <location>
        <begin position="346"/>
        <end position="501"/>
    </location>
</feature>
<evidence type="ECO:0000256" key="1">
    <source>
        <dbReference type="SAM" id="SignalP"/>
    </source>
</evidence>